<dbReference type="OrthoDB" id="9812260at2"/>
<evidence type="ECO:0000313" key="13">
    <source>
        <dbReference type="Proteomes" id="UP000198407"/>
    </source>
</evidence>
<keyword evidence="5" id="KW-1003">Cell membrane</keyword>
<evidence type="ECO:0000256" key="4">
    <source>
        <dbReference type="ARBA" id="ARBA00012528"/>
    </source>
</evidence>
<evidence type="ECO:0000256" key="7">
    <source>
        <dbReference type="ARBA" id="ARBA00022989"/>
    </source>
</evidence>
<dbReference type="SUPFAM" id="SSF55073">
    <property type="entry name" value="Nucleotide cyclase"/>
    <property type="match status" value="1"/>
</dbReference>
<dbReference type="GO" id="GO:0005886">
    <property type="term" value="C:plasma membrane"/>
    <property type="evidence" value="ECO:0007669"/>
    <property type="project" value="UniProtKB-SubCell"/>
</dbReference>
<dbReference type="GO" id="GO:1902201">
    <property type="term" value="P:negative regulation of bacterial-type flagellum-dependent cell motility"/>
    <property type="evidence" value="ECO:0007669"/>
    <property type="project" value="TreeGrafter"/>
</dbReference>
<dbReference type="InterPro" id="IPR043128">
    <property type="entry name" value="Rev_trsase/Diguanyl_cyclase"/>
</dbReference>
<dbReference type="InterPro" id="IPR050469">
    <property type="entry name" value="Diguanylate_Cyclase"/>
</dbReference>
<dbReference type="FunFam" id="3.30.70.270:FF:000001">
    <property type="entry name" value="Diguanylate cyclase domain protein"/>
    <property type="match status" value="1"/>
</dbReference>
<feature type="transmembrane region" description="Helical" evidence="10">
    <location>
        <begin position="279"/>
        <end position="301"/>
    </location>
</feature>
<comment type="cofactor">
    <cofactor evidence="1">
        <name>Mg(2+)</name>
        <dbReference type="ChEBI" id="CHEBI:18420"/>
    </cofactor>
</comment>
<gene>
    <name evidence="12" type="ORF">SAMN05444352_1113</name>
</gene>
<evidence type="ECO:0000256" key="5">
    <source>
        <dbReference type="ARBA" id="ARBA00022475"/>
    </source>
</evidence>
<evidence type="ECO:0000256" key="3">
    <source>
        <dbReference type="ARBA" id="ARBA00004651"/>
    </source>
</evidence>
<accession>A0A239FU40</accession>
<dbReference type="NCBIfam" id="TIGR00254">
    <property type="entry name" value="GGDEF"/>
    <property type="match status" value="1"/>
</dbReference>
<dbReference type="InterPro" id="IPR029787">
    <property type="entry name" value="Nucleotide_cyclase"/>
</dbReference>
<keyword evidence="6 10" id="KW-0812">Transmembrane</keyword>
<dbReference type="GO" id="GO:0052621">
    <property type="term" value="F:diguanylate cyclase activity"/>
    <property type="evidence" value="ECO:0007669"/>
    <property type="project" value="UniProtKB-EC"/>
</dbReference>
<dbReference type="InterPro" id="IPR029151">
    <property type="entry name" value="Sensor-like_sf"/>
</dbReference>
<dbReference type="Pfam" id="PF02743">
    <property type="entry name" value="dCache_1"/>
    <property type="match status" value="1"/>
</dbReference>
<dbReference type="SUPFAM" id="SSF103190">
    <property type="entry name" value="Sensory domain-like"/>
    <property type="match status" value="2"/>
</dbReference>
<dbReference type="Proteomes" id="UP000198407">
    <property type="component" value="Unassembled WGS sequence"/>
</dbReference>
<organism evidence="12 13">
    <name type="scientific">Pseudomonas japonica</name>
    <dbReference type="NCBI Taxonomy" id="256466"/>
    <lineage>
        <taxon>Bacteria</taxon>
        <taxon>Pseudomonadati</taxon>
        <taxon>Pseudomonadota</taxon>
        <taxon>Gammaproteobacteria</taxon>
        <taxon>Pseudomonadales</taxon>
        <taxon>Pseudomonadaceae</taxon>
        <taxon>Pseudomonas</taxon>
    </lineage>
</organism>
<dbReference type="RefSeq" id="WP_042130462.1">
    <property type="nucleotide sequence ID" value="NZ_FZOL01000011.1"/>
</dbReference>
<feature type="domain" description="GGDEF" evidence="11">
    <location>
        <begin position="389"/>
        <end position="518"/>
    </location>
</feature>
<evidence type="ECO:0000256" key="6">
    <source>
        <dbReference type="ARBA" id="ARBA00022692"/>
    </source>
</evidence>
<proteinExistence type="predicted"/>
<keyword evidence="7 10" id="KW-1133">Transmembrane helix</keyword>
<dbReference type="CDD" id="cd01949">
    <property type="entry name" value="GGDEF"/>
    <property type="match status" value="1"/>
</dbReference>
<reference evidence="13" key="1">
    <citation type="submission" date="2017-06" db="EMBL/GenBank/DDBJ databases">
        <authorList>
            <person name="Varghese N."/>
            <person name="Submissions S."/>
        </authorList>
    </citation>
    <scope>NUCLEOTIDE SEQUENCE [LARGE SCALE GENOMIC DNA]</scope>
    <source>
        <strain evidence="13">DSM 22348</strain>
    </source>
</reference>
<dbReference type="AlphaFoldDB" id="A0A239FU40"/>
<protein>
    <recommendedName>
        <fullName evidence="4">diguanylate cyclase</fullName>
        <ecNumber evidence="4">2.7.7.65</ecNumber>
    </recommendedName>
</protein>
<dbReference type="CDD" id="cd18774">
    <property type="entry name" value="PDC2_HK_sensor"/>
    <property type="match status" value="1"/>
</dbReference>
<dbReference type="InterPro" id="IPR000160">
    <property type="entry name" value="GGDEF_dom"/>
</dbReference>
<evidence type="ECO:0000256" key="2">
    <source>
        <dbReference type="ARBA" id="ARBA00004533"/>
    </source>
</evidence>
<dbReference type="Gene3D" id="6.10.340.10">
    <property type="match status" value="1"/>
</dbReference>
<evidence type="ECO:0000256" key="8">
    <source>
        <dbReference type="ARBA" id="ARBA00023136"/>
    </source>
</evidence>
<sequence length="518" mass="56673">MTFKHIDLRKIILLFALVTAGVTLANSFYAARKVQHQVLVDNALEANRAYAAKVASSIEAFLLSSQQQLAYSVAQMSRDFSNPRLLHAEARRIQEQDQGFNAITIVDASGHVLAAWPPSLLHDGQALTSSGAEHALNSRAPLISDAYTSSTGNLVVFVSHPVFDADKRYLGFVGGALYLREKGILHTLISNHFYRDGTLSYVVDNNRRLLYHPQFDRVGSVVGANPAVDQLLAGASGAMQVTNSQGVEMLAGYASIPLTRWGVVSQKPYRDTVAPLDRLMWQMLWGTAPVGLLGLVGIWWMTRLITRPLRQLADNANAMNASSSPERIRRVRAWYFEADHIKRALLRGINVMQERMGHLNLQAQTDPLTGLLNRRALADALRVIDGQARPFAAIALDIDHFKAINDSHGHDVGDEVLARLAGVLRECSREGDLAFRLGGEEFLLLLPDTTIAAAGEVAERLRRQVEATRLEPVGHVSVSLGVARCVAGADSAEALKRADELMYAAKQAGRNRVVSEPG</sequence>
<comment type="subcellular location">
    <subcellularLocation>
        <location evidence="2">Cell inner membrane</location>
    </subcellularLocation>
    <subcellularLocation>
        <location evidence="3">Cell membrane</location>
        <topology evidence="3">Multi-pass membrane protein</topology>
    </subcellularLocation>
</comment>
<dbReference type="PROSITE" id="PS50887">
    <property type="entry name" value="GGDEF"/>
    <property type="match status" value="1"/>
</dbReference>
<evidence type="ECO:0000256" key="9">
    <source>
        <dbReference type="ARBA" id="ARBA00034247"/>
    </source>
</evidence>
<evidence type="ECO:0000256" key="1">
    <source>
        <dbReference type="ARBA" id="ARBA00001946"/>
    </source>
</evidence>
<dbReference type="PANTHER" id="PTHR45138">
    <property type="entry name" value="REGULATORY COMPONENTS OF SENSORY TRANSDUCTION SYSTEM"/>
    <property type="match status" value="1"/>
</dbReference>
<keyword evidence="13" id="KW-1185">Reference proteome</keyword>
<comment type="catalytic activity">
    <reaction evidence="9">
        <text>2 GTP = 3',3'-c-di-GMP + 2 diphosphate</text>
        <dbReference type="Rhea" id="RHEA:24898"/>
        <dbReference type="ChEBI" id="CHEBI:33019"/>
        <dbReference type="ChEBI" id="CHEBI:37565"/>
        <dbReference type="ChEBI" id="CHEBI:58805"/>
        <dbReference type="EC" id="2.7.7.65"/>
    </reaction>
</comment>
<dbReference type="STRING" id="1215104.GCA_000730585_00139"/>
<dbReference type="EMBL" id="FZOL01000011">
    <property type="protein sequence ID" value="SNS60517.1"/>
    <property type="molecule type" value="Genomic_DNA"/>
</dbReference>
<dbReference type="EC" id="2.7.7.65" evidence="4"/>
<evidence type="ECO:0000313" key="12">
    <source>
        <dbReference type="EMBL" id="SNS60517.1"/>
    </source>
</evidence>
<dbReference type="GO" id="GO:0043709">
    <property type="term" value="P:cell adhesion involved in single-species biofilm formation"/>
    <property type="evidence" value="ECO:0007669"/>
    <property type="project" value="TreeGrafter"/>
</dbReference>
<dbReference type="Gene3D" id="3.30.450.20">
    <property type="entry name" value="PAS domain"/>
    <property type="match status" value="1"/>
</dbReference>
<keyword evidence="8 10" id="KW-0472">Membrane</keyword>
<dbReference type="Gene3D" id="3.30.70.270">
    <property type="match status" value="1"/>
</dbReference>
<dbReference type="Pfam" id="PF00990">
    <property type="entry name" value="GGDEF"/>
    <property type="match status" value="1"/>
</dbReference>
<dbReference type="CDD" id="cd18773">
    <property type="entry name" value="PDC1_HK_sensor"/>
    <property type="match status" value="1"/>
</dbReference>
<evidence type="ECO:0000256" key="10">
    <source>
        <dbReference type="SAM" id="Phobius"/>
    </source>
</evidence>
<name>A0A239FU40_9PSED</name>
<dbReference type="SMART" id="SM00267">
    <property type="entry name" value="GGDEF"/>
    <property type="match status" value="1"/>
</dbReference>
<dbReference type="PANTHER" id="PTHR45138:SF9">
    <property type="entry name" value="DIGUANYLATE CYCLASE DGCM-RELATED"/>
    <property type="match status" value="1"/>
</dbReference>
<dbReference type="InterPro" id="IPR033479">
    <property type="entry name" value="dCache_1"/>
</dbReference>
<evidence type="ECO:0000259" key="11">
    <source>
        <dbReference type="PROSITE" id="PS50887"/>
    </source>
</evidence>